<dbReference type="InterPro" id="IPR011010">
    <property type="entry name" value="DNA_brk_join_enz"/>
</dbReference>
<reference evidence="9 10" key="1">
    <citation type="submission" date="2019-03" db="EMBL/GenBank/DDBJ databases">
        <title>Cellulosimicrobium funkei JCM14302 Assembly.</title>
        <authorList>
            <person name="Dou T."/>
        </authorList>
    </citation>
    <scope>NUCLEOTIDE SEQUENCE [LARGE SCALE GENOMIC DNA]</scope>
    <source>
        <strain evidence="9 10">JCM 14302</strain>
    </source>
</reference>
<evidence type="ECO:0000256" key="5">
    <source>
        <dbReference type="ARBA" id="ARBA00023125"/>
    </source>
</evidence>
<proteinExistence type="inferred from homology"/>
<dbReference type="EMBL" id="SOZH01000013">
    <property type="protein sequence ID" value="TFF04199.1"/>
    <property type="molecule type" value="Genomic_DNA"/>
</dbReference>
<comment type="caution">
    <text evidence="9">The sequence shown here is derived from an EMBL/GenBank/DDBJ whole genome shotgun (WGS) entry which is preliminary data.</text>
</comment>
<dbReference type="AlphaFoldDB" id="A0A4Y8QX45"/>
<organism evidence="9 10">
    <name type="scientific">Cellulosimicrobium funkei</name>
    <dbReference type="NCBI Taxonomy" id="264251"/>
    <lineage>
        <taxon>Bacteria</taxon>
        <taxon>Bacillati</taxon>
        <taxon>Actinomycetota</taxon>
        <taxon>Actinomycetes</taxon>
        <taxon>Micrococcales</taxon>
        <taxon>Promicromonosporaceae</taxon>
        <taxon>Cellulosimicrobium</taxon>
    </lineage>
</organism>
<dbReference type="SUPFAM" id="SSF56349">
    <property type="entry name" value="DNA breaking-rejoining enzymes"/>
    <property type="match status" value="1"/>
</dbReference>
<evidence type="ECO:0000313" key="9">
    <source>
        <dbReference type="EMBL" id="TFF04199.1"/>
    </source>
</evidence>
<name>A0A4Y8QX45_9MICO</name>
<dbReference type="InterPro" id="IPR001631">
    <property type="entry name" value="TopoI"/>
</dbReference>
<dbReference type="GO" id="GO:0003677">
    <property type="term" value="F:DNA binding"/>
    <property type="evidence" value="ECO:0007669"/>
    <property type="project" value="UniProtKB-KW"/>
</dbReference>
<dbReference type="InterPro" id="IPR013500">
    <property type="entry name" value="TopoI_cat_euk"/>
</dbReference>
<evidence type="ECO:0000259" key="8">
    <source>
        <dbReference type="Pfam" id="PF21338"/>
    </source>
</evidence>
<dbReference type="EC" id="5.6.2.1" evidence="3"/>
<comment type="similarity">
    <text evidence="2">Belongs to the type IB topoisomerase family.</text>
</comment>
<dbReference type="Proteomes" id="UP000298003">
    <property type="component" value="Unassembled WGS sequence"/>
</dbReference>
<dbReference type="Pfam" id="PF01028">
    <property type="entry name" value="Topoisom_I"/>
    <property type="match status" value="1"/>
</dbReference>
<comment type="catalytic activity">
    <reaction evidence="1">
        <text>ATP-independent breakage of single-stranded DNA, followed by passage and rejoining.</text>
        <dbReference type="EC" id="5.6.2.1"/>
    </reaction>
</comment>
<dbReference type="InterPro" id="IPR035447">
    <property type="entry name" value="DNA_topo_I_N_sf"/>
</dbReference>
<sequence length="329" mass="37034">MVRLRRVTVTSPGYTRRPKGDAWVFLDVEGLPLADEEEVARCERLAVPPAWSDVWICRYPNGHIQAFGRDVAGRGQYLYHEQWQVRRARRKHDHVLDVGRRLPAARRRVARELELPGMPRDKVLALAFRLLDLAYFRAGGEIYAKQNNSYGLATIRKEHARVRRDGSVHFHYPAKSGQVRDVIVDDPVVAELVTTLKRRRGGVELLAWRDVDATGSAVWHDVTSADVQAGIKERLGDDATPKDFRTWHATVLAARALADAGTAPASERARRRVVTGIVKDVAEELGNTPAVARSSYIDPRLFDLWERGETIGSTRSQARAEREVLELLG</sequence>
<dbReference type="GO" id="GO:0003917">
    <property type="term" value="F:DNA topoisomerase type I (single strand cut, ATP-independent) activity"/>
    <property type="evidence" value="ECO:0007669"/>
    <property type="project" value="UniProtKB-EC"/>
</dbReference>
<dbReference type="Gene3D" id="3.90.15.10">
    <property type="entry name" value="Topoisomerase I, Chain A, domain 3"/>
    <property type="match status" value="1"/>
</dbReference>
<evidence type="ECO:0000259" key="7">
    <source>
        <dbReference type="Pfam" id="PF01028"/>
    </source>
</evidence>
<dbReference type="SUPFAM" id="SSF55869">
    <property type="entry name" value="DNA topoisomerase I domain"/>
    <property type="match status" value="1"/>
</dbReference>
<keyword evidence="6 9" id="KW-0413">Isomerase</keyword>
<gene>
    <name evidence="9" type="ORF">E1O70_19115</name>
</gene>
<accession>A0A4Y8QX45</accession>
<keyword evidence="10" id="KW-1185">Reference proteome</keyword>
<dbReference type="Pfam" id="PF21338">
    <property type="entry name" value="Top1B_N_bact"/>
    <property type="match status" value="1"/>
</dbReference>
<keyword evidence="4" id="KW-0799">Topoisomerase</keyword>
<dbReference type="RefSeq" id="WP_061268575.1">
    <property type="nucleotide sequence ID" value="NZ_JBFBLZ010000035.1"/>
</dbReference>
<evidence type="ECO:0000256" key="2">
    <source>
        <dbReference type="ARBA" id="ARBA00006645"/>
    </source>
</evidence>
<feature type="domain" description="DNA topoisomerase I catalytic core eukaryotic-type" evidence="7">
    <location>
        <begin position="86"/>
        <end position="294"/>
    </location>
</feature>
<evidence type="ECO:0000313" key="10">
    <source>
        <dbReference type="Proteomes" id="UP000298003"/>
    </source>
</evidence>
<dbReference type="InterPro" id="IPR014711">
    <property type="entry name" value="TopoI_cat_a-hlx-sub_euk"/>
</dbReference>
<dbReference type="InterPro" id="IPR049331">
    <property type="entry name" value="Top1B_N_bact"/>
</dbReference>
<protein>
    <recommendedName>
        <fullName evidence="3">DNA topoisomerase</fullName>
        <ecNumber evidence="3">5.6.2.1</ecNumber>
    </recommendedName>
</protein>
<dbReference type="PROSITE" id="PS52038">
    <property type="entry name" value="TOPO_IB_2"/>
    <property type="match status" value="1"/>
</dbReference>
<feature type="domain" description="DNA topoisomerase IB N-terminal" evidence="8">
    <location>
        <begin position="23"/>
        <end position="70"/>
    </location>
</feature>
<dbReference type="Gene3D" id="3.30.66.10">
    <property type="entry name" value="DNA topoisomerase I domain"/>
    <property type="match status" value="1"/>
</dbReference>
<evidence type="ECO:0000256" key="1">
    <source>
        <dbReference type="ARBA" id="ARBA00000213"/>
    </source>
</evidence>
<keyword evidence="5" id="KW-0238">DNA-binding</keyword>
<evidence type="ECO:0000256" key="4">
    <source>
        <dbReference type="ARBA" id="ARBA00023029"/>
    </source>
</evidence>
<evidence type="ECO:0000256" key="3">
    <source>
        <dbReference type="ARBA" id="ARBA00012891"/>
    </source>
</evidence>
<dbReference type="GeneID" id="95686596"/>
<evidence type="ECO:0000256" key="6">
    <source>
        <dbReference type="ARBA" id="ARBA00023235"/>
    </source>
</evidence>
<dbReference type="PRINTS" id="PR00416">
    <property type="entry name" value="EUTPISMRASEI"/>
</dbReference>
<dbReference type="GO" id="GO:0006265">
    <property type="term" value="P:DNA topological change"/>
    <property type="evidence" value="ECO:0007669"/>
    <property type="project" value="InterPro"/>
</dbReference>
<dbReference type="Gene3D" id="1.10.132.120">
    <property type="match status" value="1"/>
</dbReference>